<evidence type="ECO:0000256" key="1">
    <source>
        <dbReference type="SAM" id="MobiDB-lite"/>
    </source>
</evidence>
<comment type="caution">
    <text evidence="3">The sequence shown here is derived from an EMBL/GenBank/DDBJ whole genome shotgun (WGS) entry which is preliminary data.</text>
</comment>
<name>A0A813D697_POLGL</name>
<protein>
    <submittedName>
        <fullName evidence="3">Uncharacterized protein</fullName>
    </submittedName>
</protein>
<gene>
    <name evidence="3" type="ORF">PGLA1383_LOCUS2831</name>
</gene>
<dbReference type="Proteomes" id="UP000654075">
    <property type="component" value="Unassembled WGS sequence"/>
</dbReference>
<accession>A0A813D697</accession>
<keyword evidence="2" id="KW-1133">Transmembrane helix</keyword>
<evidence type="ECO:0000313" key="4">
    <source>
        <dbReference type="Proteomes" id="UP000654075"/>
    </source>
</evidence>
<organism evidence="3 4">
    <name type="scientific">Polarella glacialis</name>
    <name type="common">Dinoflagellate</name>
    <dbReference type="NCBI Taxonomy" id="89957"/>
    <lineage>
        <taxon>Eukaryota</taxon>
        <taxon>Sar</taxon>
        <taxon>Alveolata</taxon>
        <taxon>Dinophyceae</taxon>
        <taxon>Suessiales</taxon>
        <taxon>Suessiaceae</taxon>
        <taxon>Polarella</taxon>
    </lineage>
</organism>
<dbReference type="EMBL" id="CAJNNV010000921">
    <property type="protein sequence ID" value="CAE8583882.1"/>
    <property type="molecule type" value="Genomic_DNA"/>
</dbReference>
<feature type="region of interest" description="Disordered" evidence="1">
    <location>
        <begin position="39"/>
        <end position="70"/>
    </location>
</feature>
<evidence type="ECO:0000313" key="3">
    <source>
        <dbReference type="EMBL" id="CAE8583882.1"/>
    </source>
</evidence>
<dbReference type="OrthoDB" id="415688at2759"/>
<reference evidence="3" key="1">
    <citation type="submission" date="2021-02" db="EMBL/GenBank/DDBJ databases">
        <authorList>
            <person name="Dougan E. K."/>
            <person name="Rhodes N."/>
            <person name="Thang M."/>
            <person name="Chan C."/>
        </authorList>
    </citation>
    <scope>NUCLEOTIDE SEQUENCE</scope>
</reference>
<sequence length="299" mass="32116">MVRRSPSMLRAAPLLLAAGAVLGSFSALPSAFLQGFSGSPTPSSQNSRALSPRGTQSSAGRPGASTSRRAFGEAAEAASAMVELFGRGMVGLGVLYTAMSMEEYVYHRYFQHLGMNKLDFSRAVRTQLSLSTYKGDGHVEHHRETLDDMTLDPRENENNNNALMLDADPLRGTAFPWVATLYMTTSTLLVAYLPLSFLGWSSAVIVGVVVAAVLLHALVWNALHPAMHGLPDVPITTGVPSAPLAGLRDSALFAHLRNYHAAHHRIEGSHGNYNVCCPMFDELVGTYVGEIPAKQPQVA</sequence>
<dbReference type="AlphaFoldDB" id="A0A813D697"/>
<evidence type="ECO:0000256" key="2">
    <source>
        <dbReference type="SAM" id="Phobius"/>
    </source>
</evidence>
<keyword evidence="2" id="KW-0812">Transmembrane</keyword>
<feature type="compositionally biased region" description="Polar residues" evidence="1">
    <location>
        <begin position="39"/>
        <end position="59"/>
    </location>
</feature>
<keyword evidence="4" id="KW-1185">Reference proteome</keyword>
<proteinExistence type="predicted"/>
<feature type="transmembrane region" description="Helical" evidence="2">
    <location>
        <begin position="174"/>
        <end position="193"/>
    </location>
</feature>
<feature type="transmembrane region" description="Helical" evidence="2">
    <location>
        <begin position="199"/>
        <end position="220"/>
    </location>
</feature>
<keyword evidence="2" id="KW-0472">Membrane</keyword>